<feature type="compositionally biased region" description="Basic and acidic residues" evidence="1">
    <location>
        <begin position="1"/>
        <end position="16"/>
    </location>
</feature>
<keyword evidence="2" id="KW-1133">Transmembrane helix</keyword>
<proteinExistence type="predicted"/>
<keyword evidence="2" id="KW-0472">Membrane</keyword>
<feature type="transmembrane region" description="Helical" evidence="2">
    <location>
        <begin position="156"/>
        <end position="177"/>
    </location>
</feature>
<feature type="transmembrane region" description="Helical" evidence="2">
    <location>
        <begin position="197"/>
        <end position="220"/>
    </location>
</feature>
<feature type="compositionally biased region" description="Low complexity" evidence="1">
    <location>
        <begin position="36"/>
        <end position="47"/>
    </location>
</feature>
<feature type="region of interest" description="Disordered" evidence="1">
    <location>
        <begin position="1"/>
        <end position="49"/>
    </location>
</feature>
<dbReference type="Proteomes" id="UP000196230">
    <property type="component" value="Unassembled WGS sequence"/>
</dbReference>
<dbReference type="AlphaFoldDB" id="A0A1R4J1B8"/>
<organism evidence="3 4">
    <name type="scientific">Micrococcus lylae</name>
    <dbReference type="NCBI Taxonomy" id="1273"/>
    <lineage>
        <taxon>Bacteria</taxon>
        <taxon>Bacillati</taxon>
        <taxon>Actinomycetota</taxon>
        <taxon>Actinomycetes</taxon>
        <taxon>Micrococcales</taxon>
        <taxon>Micrococcaceae</taxon>
        <taxon>Micrococcus</taxon>
    </lineage>
</organism>
<dbReference type="InterPro" id="IPR016566">
    <property type="entry name" value="UCP010219"/>
</dbReference>
<dbReference type="Pfam" id="PF11361">
    <property type="entry name" value="DUF3159"/>
    <property type="match status" value="1"/>
</dbReference>
<feature type="transmembrane region" description="Helical" evidence="2">
    <location>
        <begin position="125"/>
        <end position="144"/>
    </location>
</feature>
<evidence type="ECO:0000313" key="4">
    <source>
        <dbReference type="Proteomes" id="UP000196230"/>
    </source>
</evidence>
<protein>
    <submittedName>
        <fullName evidence="3">PROBABLE CONSERVED INTEGRAL MEMBRANE ALANINE AND LEUCINE RICH PROTEIN</fullName>
    </submittedName>
</protein>
<keyword evidence="2" id="KW-0812">Transmembrane</keyword>
<gene>
    <name evidence="3" type="ORF">FM125_05720</name>
</gene>
<dbReference type="EMBL" id="FUKP01000038">
    <property type="protein sequence ID" value="SJN25525.1"/>
    <property type="molecule type" value="Genomic_DNA"/>
</dbReference>
<evidence type="ECO:0000256" key="1">
    <source>
        <dbReference type="SAM" id="MobiDB-lite"/>
    </source>
</evidence>
<dbReference type="RefSeq" id="WP_245829836.1">
    <property type="nucleotide sequence ID" value="NZ_FUKP01000038.1"/>
</dbReference>
<sequence length="258" mass="27399">MTQPDEHPRPSGRPDDGGAPGQHRPAPARGRDAAEADAPVSPDAPSALMRSWGGSARLDEKGRLDPLASVGGWRGIVEASLPTFVFMVAFMVTQAVWPSGVAAVGVAVVMGAVRLVQRQSPVQAVAGLAVVVLCVVMALTTGQARDFYVWGFVTNGLYSLGFVVSILVGWPVVGLIFGMVRGEGVDWRHDRARRRAYAVATWIMVAVMLTRLAVQLPLYLAEATTALGVARLVMGLPFYALGLWLAWSVSAPRRTAAA</sequence>
<feature type="transmembrane region" description="Helical" evidence="2">
    <location>
        <begin position="226"/>
        <end position="247"/>
    </location>
</feature>
<evidence type="ECO:0000256" key="2">
    <source>
        <dbReference type="SAM" id="Phobius"/>
    </source>
</evidence>
<accession>A0A1R4J1B8</accession>
<evidence type="ECO:0000313" key="3">
    <source>
        <dbReference type="EMBL" id="SJN25525.1"/>
    </source>
</evidence>
<feature type="transmembrane region" description="Helical" evidence="2">
    <location>
        <begin position="84"/>
        <end position="113"/>
    </location>
</feature>
<name>A0A1R4J1B8_9MICC</name>
<reference evidence="3 4" key="1">
    <citation type="submission" date="2017-02" db="EMBL/GenBank/DDBJ databases">
        <authorList>
            <person name="Peterson S.W."/>
        </authorList>
    </citation>
    <scope>NUCLEOTIDE SEQUENCE [LARGE SCALE GENOMIC DNA]</scope>
    <source>
        <strain evidence="3 4">2B3F</strain>
    </source>
</reference>